<dbReference type="PATRIC" id="fig|1263870.3.peg.2689"/>
<dbReference type="AlphaFoldDB" id="M5UDU7"/>
<keyword evidence="2" id="KW-1185">Reference proteome</keyword>
<dbReference type="EMBL" id="ANOH01000178">
    <property type="protein sequence ID" value="EMI56031.1"/>
    <property type="molecule type" value="Genomic_DNA"/>
</dbReference>
<evidence type="ECO:0000313" key="1">
    <source>
        <dbReference type="EMBL" id="EMI56031.1"/>
    </source>
</evidence>
<dbReference type="Proteomes" id="UP000011885">
    <property type="component" value="Unassembled WGS sequence"/>
</dbReference>
<comment type="caution">
    <text evidence="1">The sequence shown here is derived from an EMBL/GenBank/DDBJ whole genome shotgun (WGS) entry which is preliminary data.</text>
</comment>
<proteinExistence type="predicted"/>
<name>M5UDU7_9BACT</name>
<evidence type="ECO:0000313" key="2">
    <source>
        <dbReference type="Proteomes" id="UP000011885"/>
    </source>
</evidence>
<gene>
    <name evidence="1" type="ORF">RSSM_02529</name>
</gene>
<protein>
    <submittedName>
        <fullName evidence="1">Uncharacterized protein</fullName>
    </submittedName>
</protein>
<organism evidence="1 2">
    <name type="scientific">Rhodopirellula sallentina SM41</name>
    <dbReference type="NCBI Taxonomy" id="1263870"/>
    <lineage>
        <taxon>Bacteria</taxon>
        <taxon>Pseudomonadati</taxon>
        <taxon>Planctomycetota</taxon>
        <taxon>Planctomycetia</taxon>
        <taxon>Pirellulales</taxon>
        <taxon>Pirellulaceae</taxon>
        <taxon>Rhodopirellula</taxon>
    </lineage>
</organism>
<accession>M5UDU7</accession>
<sequence>MVLRPVAVSRPDGISEVRRRTIREKNRPLVTRAFNDDDRNWTLGYGTIPLGRCIGQQQNGDDSPAAAGLTIPELYPGGMGISEY</sequence>
<reference evidence="1 2" key="1">
    <citation type="journal article" date="2013" name="Mar. Genomics">
        <title>Expression of sulfatases in Rhodopirellula baltica and the diversity of sulfatases in the genus Rhodopirellula.</title>
        <authorList>
            <person name="Wegner C.E."/>
            <person name="Richter-Heitmann T."/>
            <person name="Klindworth A."/>
            <person name="Klockow C."/>
            <person name="Richter M."/>
            <person name="Achstetter T."/>
            <person name="Glockner F.O."/>
            <person name="Harder J."/>
        </authorList>
    </citation>
    <scope>NUCLEOTIDE SEQUENCE [LARGE SCALE GENOMIC DNA]</scope>
    <source>
        <strain evidence="1 2">SM41</strain>
    </source>
</reference>